<feature type="compositionally biased region" description="Acidic residues" evidence="1">
    <location>
        <begin position="139"/>
        <end position="149"/>
    </location>
</feature>
<feature type="region of interest" description="Disordered" evidence="1">
    <location>
        <begin position="139"/>
        <end position="181"/>
    </location>
</feature>
<sequence>MKALTQYDIDIYGLKEKQYVFDFESKNEFFEELEQELIESGHFKTHLKLDKSATMLMLTFHIVGKVELVCDRSLEVFEEPLDIQERLILKFGDHNEQLSDEIELIRQDTVRINVASYIFEYIALALPMKKLHPRFRTDEEELEDEEEVDGILVYQTPEEETPEEPEEKDPRWAALKKLKGN</sequence>
<dbReference type="RefSeq" id="WP_183975263.1">
    <property type="nucleotide sequence ID" value="NZ_JACIBY010000006.1"/>
</dbReference>
<accession>A0A7W6ER13</accession>
<gene>
    <name evidence="2" type="ORF">FHS57_003210</name>
</gene>
<dbReference type="Proteomes" id="UP000541352">
    <property type="component" value="Unassembled WGS sequence"/>
</dbReference>
<feature type="compositionally biased region" description="Acidic residues" evidence="1">
    <location>
        <begin position="157"/>
        <end position="167"/>
    </location>
</feature>
<dbReference type="InterPro" id="IPR003772">
    <property type="entry name" value="YceD"/>
</dbReference>
<keyword evidence="3" id="KW-1185">Reference proteome</keyword>
<comment type="caution">
    <text evidence="2">The sequence shown here is derived from an EMBL/GenBank/DDBJ whole genome shotgun (WGS) entry which is preliminary data.</text>
</comment>
<evidence type="ECO:0000256" key="1">
    <source>
        <dbReference type="SAM" id="MobiDB-lite"/>
    </source>
</evidence>
<organism evidence="2 3">
    <name type="scientific">Runella defluvii</name>
    <dbReference type="NCBI Taxonomy" id="370973"/>
    <lineage>
        <taxon>Bacteria</taxon>
        <taxon>Pseudomonadati</taxon>
        <taxon>Bacteroidota</taxon>
        <taxon>Cytophagia</taxon>
        <taxon>Cytophagales</taxon>
        <taxon>Spirosomataceae</taxon>
        <taxon>Runella</taxon>
    </lineage>
</organism>
<protein>
    <submittedName>
        <fullName evidence="2">Uncharacterized metal-binding protein YceD (DUF177 family)</fullName>
    </submittedName>
</protein>
<evidence type="ECO:0000313" key="2">
    <source>
        <dbReference type="EMBL" id="MBB3839204.1"/>
    </source>
</evidence>
<reference evidence="2 3" key="1">
    <citation type="submission" date="2020-08" db="EMBL/GenBank/DDBJ databases">
        <title>Genomic Encyclopedia of Type Strains, Phase IV (KMG-IV): sequencing the most valuable type-strain genomes for metagenomic binning, comparative biology and taxonomic classification.</title>
        <authorList>
            <person name="Goeker M."/>
        </authorList>
    </citation>
    <scope>NUCLEOTIDE SEQUENCE [LARGE SCALE GENOMIC DNA]</scope>
    <source>
        <strain evidence="2 3">DSM 17976</strain>
    </source>
</reference>
<name>A0A7W6ER13_9BACT</name>
<dbReference type="AlphaFoldDB" id="A0A7W6ER13"/>
<proteinExistence type="predicted"/>
<dbReference type="EMBL" id="JACIBY010000006">
    <property type="protein sequence ID" value="MBB3839204.1"/>
    <property type="molecule type" value="Genomic_DNA"/>
</dbReference>
<evidence type="ECO:0000313" key="3">
    <source>
        <dbReference type="Proteomes" id="UP000541352"/>
    </source>
</evidence>
<dbReference type="Pfam" id="PF02620">
    <property type="entry name" value="YceD"/>
    <property type="match status" value="1"/>
</dbReference>